<dbReference type="EMBL" id="UYRT01081931">
    <property type="protein sequence ID" value="VDN25196.1"/>
    <property type="molecule type" value="Genomic_DNA"/>
</dbReference>
<keyword evidence="4" id="KW-1185">Reference proteome</keyword>
<reference evidence="2 4" key="2">
    <citation type="submission" date="2018-11" db="EMBL/GenBank/DDBJ databases">
        <authorList>
            <consortium name="Pathogen Informatics"/>
        </authorList>
    </citation>
    <scope>NUCLEOTIDE SEQUENCE [LARGE SCALE GENOMIC DNA]</scope>
</reference>
<dbReference type="WBParaSite" id="GPUH_0002458501-mRNA-1">
    <property type="protein sequence ID" value="GPUH_0002458501-mRNA-1"/>
    <property type="gene ID" value="GPUH_0002458501"/>
</dbReference>
<evidence type="ECO:0000313" key="6">
    <source>
        <dbReference type="WBParaSite" id="GPUH_0002458501-mRNA-1"/>
    </source>
</evidence>
<dbReference type="WBParaSite" id="GPUH_0001503201-mRNA-1">
    <property type="protein sequence ID" value="GPUH_0001503201-mRNA-1"/>
    <property type="gene ID" value="GPUH_0001503201"/>
</dbReference>
<dbReference type="AlphaFoldDB" id="A0A183EUB4"/>
<accession>A0A183EUB4</accession>
<keyword evidence="1" id="KW-0472">Membrane</keyword>
<evidence type="ECO:0000313" key="4">
    <source>
        <dbReference type="Proteomes" id="UP000271098"/>
    </source>
</evidence>
<sequence>MKQLTEYGEVFEELFTKSFYHYGLLVGRYPGRFLAGSLLFTVICITGLPALKINLDLYKLFVPLDAPVREEYDRFFYPF</sequence>
<evidence type="ECO:0000313" key="5">
    <source>
        <dbReference type="WBParaSite" id="GPUH_0001503201-mRNA-1"/>
    </source>
</evidence>
<feature type="transmembrane region" description="Helical" evidence="1">
    <location>
        <begin position="33"/>
        <end position="51"/>
    </location>
</feature>
<evidence type="ECO:0000313" key="3">
    <source>
        <dbReference type="EMBL" id="VDN42995.1"/>
    </source>
</evidence>
<dbReference type="EMBL" id="UYRT01101556">
    <property type="protein sequence ID" value="VDN42995.1"/>
    <property type="molecule type" value="Genomic_DNA"/>
</dbReference>
<dbReference type="Proteomes" id="UP000271098">
    <property type="component" value="Unassembled WGS sequence"/>
</dbReference>
<gene>
    <name evidence="2" type="ORF">GPUH_LOCUS15012</name>
    <name evidence="3" type="ORF">GPUH_LOCUS24554</name>
</gene>
<evidence type="ECO:0000313" key="2">
    <source>
        <dbReference type="EMBL" id="VDN25196.1"/>
    </source>
</evidence>
<organism evidence="6">
    <name type="scientific">Gongylonema pulchrum</name>
    <dbReference type="NCBI Taxonomy" id="637853"/>
    <lineage>
        <taxon>Eukaryota</taxon>
        <taxon>Metazoa</taxon>
        <taxon>Ecdysozoa</taxon>
        <taxon>Nematoda</taxon>
        <taxon>Chromadorea</taxon>
        <taxon>Rhabditida</taxon>
        <taxon>Spirurina</taxon>
        <taxon>Spiruromorpha</taxon>
        <taxon>Spiruroidea</taxon>
        <taxon>Gongylonematidae</taxon>
        <taxon>Gongylonema</taxon>
    </lineage>
</organism>
<keyword evidence="1" id="KW-0812">Transmembrane</keyword>
<reference evidence="5 6" key="1">
    <citation type="submission" date="2016-06" db="UniProtKB">
        <authorList>
            <consortium name="WormBaseParasite"/>
        </authorList>
    </citation>
    <scope>IDENTIFICATION</scope>
</reference>
<dbReference type="OrthoDB" id="6510177at2759"/>
<name>A0A183EUB4_9BILA</name>
<protein>
    <submittedName>
        <fullName evidence="5 6">Anoctamin</fullName>
    </submittedName>
</protein>
<proteinExistence type="predicted"/>
<evidence type="ECO:0000256" key="1">
    <source>
        <dbReference type="SAM" id="Phobius"/>
    </source>
</evidence>
<keyword evidence="1" id="KW-1133">Transmembrane helix</keyword>